<dbReference type="PANTHER" id="PTHR10445">
    <property type="entry name" value="GENERAL TRANSCRIPTION FACTOR IIF SUBUNIT 2"/>
    <property type="match status" value="1"/>
</dbReference>
<evidence type="ECO:0000256" key="6">
    <source>
        <dbReference type="ARBA" id="ARBA00023242"/>
    </source>
</evidence>
<evidence type="ECO:0000256" key="1">
    <source>
        <dbReference type="ARBA" id="ARBA00004123"/>
    </source>
</evidence>
<dbReference type="InterPro" id="IPR011039">
    <property type="entry name" value="TFIIF_interaction"/>
</dbReference>
<evidence type="ECO:0000256" key="5">
    <source>
        <dbReference type="ARBA" id="ARBA00023163"/>
    </source>
</evidence>
<feature type="domain" description="TFIIF beta subunit HTH" evidence="8">
    <location>
        <begin position="169"/>
        <end position="199"/>
    </location>
</feature>
<dbReference type="EMBL" id="BSYO01000010">
    <property type="protein sequence ID" value="GMH10531.1"/>
    <property type="molecule type" value="Genomic_DNA"/>
</dbReference>
<keyword evidence="6" id="KW-0539">Nucleus</keyword>
<feature type="region of interest" description="Disordered" evidence="7">
    <location>
        <begin position="198"/>
        <end position="221"/>
    </location>
</feature>
<feature type="compositionally biased region" description="Low complexity" evidence="7">
    <location>
        <begin position="1"/>
        <end position="19"/>
    </location>
</feature>
<evidence type="ECO:0000259" key="8">
    <source>
        <dbReference type="Pfam" id="PF02270"/>
    </source>
</evidence>
<evidence type="ECO:0000259" key="9">
    <source>
        <dbReference type="Pfam" id="PF17683"/>
    </source>
</evidence>
<dbReference type="InterPro" id="IPR003196">
    <property type="entry name" value="TFIIF_beta"/>
</dbReference>
<comment type="caution">
    <text evidence="10">The sequence shown here is derived from an EMBL/GenBank/DDBJ whole genome shotgun (WGS) entry which is preliminary data.</text>
</comment>
<dbReference type="PANTHER" id="PTHR10445:SF2">
    <property type="entry name" value="TRANSCRIPTION INITIATION FACTOR IIF, BETA SUBUNIT"/>
    <property type="match status" value="1"/>
</dbReference>
<protein>
    <submittedName>
        <fullName evidence="10">Uncharacterized protein</fullName>
    </submittedName>
</protein>
<evidence type="ECO:0000256" key="2">
    <source>
        <dbReference type="ARBA" id="ARBA00009543"/>
    </source>
</evidence>
<organism evidence="10 11">
    <name type="scientific">Nepenthes gracilis</name>
    <name type="common">Slender pitcher plant</name>
    <dbReference type="NCBI Taxonomy" id="150966"/>
    <lineage>
        <taxon>Eukaryota</taxon>
        <taxon>Viridiplantae</taxon>
        <taxon>Streptophyta</taxon>
        <taxon>Embryophyta</taxon>
        <taxon>Tracheophyta</taxon>
        <taxon>Spermatophyta</taxon>
        <taxon>Magnoliopsida</taxon>
        <taxon>eudicotyledons</taxon>
        <taxon>Gunneridae</taxon>
        <taxon>Pentapetalae</taxon>
        <taxon>Caryophyllales</taxon>
        <taxon>Nepenthaceae</taxon>
        <taxon>Nepenthes</taxon>
    </lineage>
</organism>
<dbReference type="GO" id="GO:0005674">
    <property type="term" value="C:transcription factor TFIIF complex"/>
    <property type="evidence" value="ECO:0007669"/>
    <property type="project" value="InterPro"/>
</dbReference>
<dbReference type="InterPro" id="IPR036388">
    <property type="entry name" value="WH-like_DNA-bd_sf"/>
</dbReference>
<dbReference type="AlphaFoldDB" id="A0AAD3XN92"/>
<keyword evidence="3" id="KW-0805">Transcription regulation</keyword>
<dbReference type="Proteomes" id="UP001279734">
    <property type="component" value="Unassembled WGS sequence"/>
</dbReference>
<dbReference type="InterPro" id="IPR040450">
    <property type="entry name" value="TFIIF_beta_HTH"/>
</dbReference>
<evidence type="ECO:0000256" key="3">
    <source>
        <dbReference type="ARBA" id="ARBA00023015"/>
    </source>
</evidence>
<evidence type="ECO:0000313" key="11">
    <source>
        <dbReference type="Proteomes" id="UP001279734"/>
    </source>
</evidence>
<comment type="subcellular location">
    <subcellularLocation>
        <location evidence="1">Nucleus</location>
    </subcellularLocation>
</comment>
<dbReference type="Pfam" id="PF02270">
    <property type="entry name" value="TFIIF_beta"/>
    <property type="match status" value="1"/>
</dbReference>
<dbReference type="GO" id="GO:0003677">
    <property type="term" value="F:DNA binding"/>
    <property type="evidence" value="ECO:0007669"/>
    <property type="project" value="UniProtKB-KW"/>
</dbReference>
<keyword evidence="5" id="KW-0804">Transcription</keyword>
<dbReference type="InterPro" id="IPR036390">
    <property type="entry name" value="WH_DNA-bd_sf"/>
</dbReference>
<gene>
    <name evidence="10" type="ORF">Nepgr_012372</name>
</gene>
<sequence>MDEHSTSTGDDSGASGSNGLLDTSKADRAVWLMKCPDIVSRFLQSSEDDSGRVAKVVLSVDPLRPDDSPEFTMELASSELGNVPKRYVMDMSKDFIPMSVFSESDQGTKVNDPWVGPLDAEAVVQLLPTYLLEELDLQSSYSSSGMVAMELPACLLKMIGSARIIRFEQQFLKEILKDICVYVTKGANQGTYVLKPEYQASGEEPSSSSSQEVDSPFFGDS</sequence>
<dbReference type="Pfam" id="PF17683">
    <property type="entry name" value="TFIIF_beta_N"/>
    <property type="match status" value="1"/>
</dbReference>
<reference evidence="10" key="1">
    <citation type="submission" date="2023-05" db="EMBL/GenBank/DDBJ databases">
        <title>Nepenthes gracilis genome sequencing.</title>
        <authorList>
            <person name="Fukushima K."/>
        </authorList>
    </citation>
    <scope>NUCLEOTIDE SEQUENCE</scope>
    <source>
        <strain evidence="10">SING2019-196</strain>
    </source>
</reference>
<dbReference type="GO" id="GO:0006367">
    <property type="term" value="P:transcription initiation at RNA polymerase II promoter"/>
    <property type="evidence" value="ECO:0007669"/>
    <property type="project" value="InterPro"/>
</dbReference>
<feature type="domain" description="TFIIF beta subunit N-terminal" evidence="9">
    <location>
        <begin position="28"/>
        <end position="109"/>
    </location>
</feature>
<dbReference type="InterPro" id="IPR040504">
    <property type="entry name" value="TFIIF_beta_N"/>
</dbReference>
<evidence type="ECO:0000313" key="10">
    <source>
        <dbReference type="EMBL" id="GMH10531.1"/>
    </source>
</evidence>
<keyword evidence="11" id="KW-1185">Reference proteome</keyword>
<keyword evidence="4" id="KW-0238">DNA-binding</keyword>
<comment type="similarity">
    <text evidence="2">Belongs to the TFIIF beta subunit family.</text>
</comment>
<feature type="compositionally biased region" description="Low complexity" evidence="7">
    <location>
        <begin position="201"/>
        <end position="215"/>
    </location>
</feature>
<evidence type="ECO:0000256" key="4">
    <source>
        <dbReference type="ARBA" id="ARBA00023125"/>
    </source>
</evidence>
<dbReference type="Gene3D" id="1.10.10.10">
    <property type="entry name" value="Winged helix-like DNA-binding domain superfamily/Winged helix DNA-binding domain"/>
    <property type="match status" value="1"/>
</dbReference>
<name>A0AAD3XN92_NEPGR</name>
<accession>A0AAD3XN92</accession>
<feature type="region of interest" description="Disordered" evidence="7">
    <location>
        <begin position="1"/>
        <end position="21"/>
    </location>
</feature>
<dbReference type="SUPFAM" id="SSF46785">
    <property type="entry name" value="Winged helix' DNA-binding domain"/>
    <property type="match status" value="1"/>
</dbReference>
<evidence type="ECO:0000256" key="7">
    <source>
        <dbReference type="SAM" id="MobiDB-lite"/>
    </source>
</evidence>
<dbReference type="CDD" id="cd07980">
    <property type="entry name" value="TFIIF_beta"/>
    <property type="match status" value="1"/>
</dbReference>
<proteinExistence type="inferred from homology"/>
<dbReference type="SUPFAM" id="SSF50916">
    <property type="entry name" value="Rap30/74 interaction domains"/>
    <property type="match status" value="1"/>
</dbReference>